<feature type="compositionally biased region" description="Basic and acidic residues" evidence="1">
    <location>
        <begin position="28"/>
        <end position="53"/>
    </location>
</feature>
<evidence type="ECO:0000313" key="2">
    <source>
        <dbReference type="EMBL" id="GAA4266529.1"/>
    </source>
</evidence>
<evidence type="ECO:0000256" key="1">
    <source>
        <dbReference type="SAM" id="MobiDB-lite"/>
    </source>
</evidence>
<accession>A0ABP8E3A4</accession>
<organism evidence="2 3">
    <name type="scientific">Frondihabitans peucedani</name>
    <dbReference type="NCBI Taxonomy" id="598626"/>
    <lineage>
        <taxon>Bacteria</taxon>
        <taxon>Bacillati</taxon>
        <taxon>Actinomycetota</taxon>
        <taxon>Actinomycetes</taxon>
        <taxon>Micrococcales</taxon>
        <taxon>Microbacteriaceae</taxon>
        <taxon>Frondihabitans</taxon>
    </lineage>
</organism>
<evidence type="ECO:0008006" key="4">
    <source>
        <dbReference type="Google" id="ProtNLM"/>
    </source>
</evidence>
<dbReference type="EMBL" id="BAABAU010000001">
    <property type="protein sequence ID" value="GAA4266529.1"/>
    <property type="molecule type" value="Genomic_DNA"/>
</dbReference>
<gene>
    <name evidence="2" type="ORF">GCM10022256_21410</name>
</gene>
<evidence type="ECO:0000313" key="3">
    <source>
        <dbReference type="Proteomes" id="UP001501594"/>
    </source>
</evidence>
<protein>
    <recommendedName>
        <fullName evidence="4">Multidrug transporter</fullName>
    </recommendedName>
</protein>
<proteinExistence type="predicted"/>
<dbReference type="Proteomes" id="UP001501594">
    <property type="component" value="Unassembled WGS sequence"/>
</dbReference>
<reference evidence="3" key="1">
    <citation type="journal article" date="2019" name="Int. J. Syst. Evol. Microbiol.">
        <title>The Global Catalogue of Microorganisms (GCM) 10K type strain sequencing project: providing services to taxonomists for standard genome sequencing and annotation.</title>
        <authorList>
            <consortium name="The Broad Institute Genomics Platform"/>
            <consortium name="The Broad Institute Genome Sequencing Center for Infectious Disease"/>
            <person name="Wu L."/>
            <person name="Ma J."/>
        </authorList>
    </citation>
    <scope>NUCLEOTIDE SEQUENCE [LARGE SCALE GENOMIC DNA]</scope>
    <source>
        <strain evidence="3">JCM 17442</strain>
    </source>
</reference>
<feature type="compositionally biased region" description="Low complexity" evidence="1">
    <location>
        <begin position="1"/>
        <end position="25"/>
    </location>
</feature>
<keyword evidence="3" id="KW-1185">Reference proteome</keyword>
<feature type="region of interest" description="Disordered" evidence="1">
    <location>
        <begin position="1"/>
        <end position="82"/>
    </location>
</feature>
<comment type="caution">
    <text evidence="2">The sequence shown here is derived from an EMBL/GenBank/DDBJ whole genome shotgun (WGS) entry which is preliminary data.</text>
</comment>
<dbReference type="RefSeq" id="WP_344795823.1">
    <property type="nucleotide sequence ID" value="NZ_BAABAU010000001.1"/>
</dbReference>
<sequence>MTSDDGTTDPTSSDSDSGAGSDSDGMTFEEKRHDQLTRAPKSDESDAAPRIEVSESPSGVTRIDVADTAKVTPGKAGPQQRA</sequence>
<name>A0ABP8E3A4_9MICO</name>